<dbReference type="EMBL" id="JBHTEY010000004">
    <property type="protein sequence ID" value="MFC7614852.1"/>
    <property type="molecule type" value="Genomic_DNA"/>
</dbReference>
<name>A0ABW2TPJ1_9PSEU</name>
<organism evidence="1 2">
    <name type="scientific">Actinokineospora soli</name>
    <dbReference type="NCBI Taxonomy" id="1048753"/>
    <lineage>
        <taxon>Bacteria</taxon>
        <taxon>Bacillati</taxon>
        <taxon>Actinomycetota</taxon>
        <taxon>Actinomycetes</taxon>
        <taxon>Pseudonocardiales</taxon>
        <taxon>Pseudonocardiaceae</taxon>
        <taxon>Actinokineospora</taxon>
    </lineage>
</organism>
<accession>A0ABW2TPJ1</accession>
<evidence type="ECO:0000313" key="1">
    <source>
        <dbReference type="EMBL" id="MFC7614852.1"/>
    </source>
</evidence>
<keyword evidence="2" id="KW-1185">Reference proteome</keyword>
<gene>
    <name evidence="1" type="ORF">ACFQV2_16360</name>
</gene>
<proteinExistence type="predicted"/>
<reference evidence="2" key="1">
    <citation type="journal article" date="2019" name="Int. J. Syst. Evol. Microbiol.">
        <title>The Global Catalogue of Microorganisms (GCM) 10K type strain sequencing project: providing services to taxonomists for standard genome sequencing and annotation.</title>
        <authorList>
            <consortium name="The Broad Institute Genomics Platform"/>
            <consortium name="The Broad Institute Genome Sequencing Center for Infectious Disease"/>
            <person name="Wu L."/>
            <person name="Ma J."/>
        </authorList>
    </citation>
    <scope>NUCLEOTIDE SEQUENCE [LARGE SCALE GENOMIC DNA]</scope>
    <source>
        <strain evidence="2">JCM 17695</strain>
    </source>
</reference>
<sequence length="154" mass="16890">MSERATGRALVSDELFDKLVRRIVADEAVEHGVAERIMDQALAFLSACAANTGRPLSPSDAVDIGWHTFILHTKDYAEFCEQVAGRFIHHVPTEDGDPSTRGEGARATLMRTVEAIERRGFDLDPDLWPQTGAKCQRCTQCHNGCADDPPPLTA</sequence>
<comment type="caution">
    <text evidence="1">The sequence shown here is derived from an EMBL/GenBank/DDBJ whole genome shotgun (WGS) entry which is preliminary data.</text>
</comment>
<dbReference type="Proteomes" id="UP001596512">
    <property type="component" value="Unassembled WGS sequence"/>
</dbReference>
<protein>
    <submittedName>
        <fullName evidence="1">Glycine-rich domain-containing protein</fullName>
    </submittedName>
</protein>
<evidence type="ECO:0000313" key="2">
    <source>
        <dbReference type="Proteomes" id="UP001596512"/>
    </source>
</evidence>